<dbReference type="EMBL" id="UGQM01000001">
    <property type="protein sequence ID" value="STZ44134.1"/>
    <property type="molecule type" value="Genomic_DNA"/>
</dbReference>
<proteinExistence type="predicted"/>
<accession>A0A378SQL8</accession>
<evidence type="ECO:0000256" key="1">
    <source>
        <dbReference type="SAM" id="MobiDB-lite"/>
    </source>
</evidence>
<evidence type="ECO:0000259" key="2">
    <source>
        <dbReference type="Pfam" id="PF08450"/>
    </source>
</evidence>
<name>A0A378SQL8_9MYCO</name>
<protein>
    <submittedName>
        <fullName evidence="3">SMP-30/gluconolaconase/LRE domain-containing protein</fullName>
    </submittedName>
</protein>
<dbReference type="InterPro" id="IPR015943">
    <property type="entry name" value="WD40/YVTN_repeat-like_dom_sf"/>
</dbReference>
<dbReference type="PANTHER" id="PTHR47197:SF3">
    <property type="entry name" value="DIHYDRO-HEME D1 DEHYDROGENASE"/>
    <property type="match status" value="1"/>
</dbReference>
<dbReference type="PANTHER" id="PTHR47197">
    <property type="entry name" value="PROTEIN NIRF"/>
    <property type="match status" value="1"/>
</dbReference>
<dbReference type="Pfam" id="PF08450">
    <property type="entry name" value="SGL"/>
    <property type="match status" value="1"/>
</dbReference>
<feature type="region of interest" description="Disordered" evidence="1">
    <location>
        <begin position="70"/>
        <end position="97"/>
    </location>
</feature>
<gene>
    <name evidence="3" type="ORF">NCTC10742_03365</name>
</gene>
<dbReference type="InterPro" id="IPR051200">
    <property type="entry name" value="Host-pathogen_enzymatic-act"/>
</dbReference>
<dbReference type="SUPFAM" id="SSF101898">
    <property type="entry name" value="NHL repeat"/>
    <property type="match status" value="1"/>
</dbReference>
<evidence type="ECO:0000313" key="4">
    <source>
        <dbReference type="Proteomes" id="UP000254291"/>
    </source>
</evidence>
<reference evidence="3 4" key="1">
    <citation type="submission" date="2018-06" db="EMBL/GenBank/DDBJ databases">
        <authorList>
            <consortium name="Pathogen Informatics"/>
            <person name="Doyle S."/>
        </authorList>
    </citation>
    <scope>NUCLEOTIDE SEQUENCE [LARGE SCALE GENOMIC DNA]</scope>
    <source>
        <strain evidence="3 4">NCTC10742</strain>
    </source>
</reference>
<dbReference type="AlphaFoldDB" id="A0A378SQL8"/>
<sequence length="387" mass="39328">MYHTAARGGLLPRVRGPAVVTLHRLAPRLDLSHRFEASYPLHLHPNPTGRVARLGVAALTAVVVSGCSSNPVDAPPPTIPAAQPADSPAPAARPAGDVRPLATPVAAAVFDTATTSLLTLSAGPVGRSTITVFGASGSPRPIELDAAATAMVTDGAGTAYLARRGGYFRLDIASGEVTAQAVDGQDDVDFTAITRRADGRLVLGSADGAVSTLSSDTEVGARLKIFARVDALAAQGDTAVVLDRGQTSVTTLNTDGTGAAHALRAGEGATSIAADGAGRILVTDTRGGELLVYGVDPLILRQRYPVPDAPYGLAVSADPQGLAWVAQTANNTVVGYDLATGIPVEKVRYPTVQQPNSLAYDDSSDTLYVASGSGAGVQVITAAGGQK</sequence>
<feature type="compositionally biased region" description="Low complexity" evidence="1">
    <location>
        <begin position="80"/>
        <end position="95"/>
    </location>
</feature>
<dbReference type="InterPro" id="IPR013658">
    <property type="entry name" value="SGL"/>
</dbReference>
<dbReference type="Gene3D" id="2.130.10.10">
    <property type="entry name" value="YVTN repeat-like/Quinoprotein amine dehydrogenase"/>
    <property type="match status" value="1"/>
</dbReference>
<organism evidence="3 4">
    <name type="scientific">Mycolicibacterium gilvum</name>
    <dbReference type="NCBI Taxonomy" id="1804"/>
    <lineage>
        <taxon>Bacteria</taxon>
        <taxon>Bacillati</taxon>
        <taxon>Actinomycetota</taxon>
        <taxon>Actinomycetes</taxon>
        <taxon>Mycobacteriales</taxon>
        <taxon>Mycobacteriaceae</taxon>
        <taxon>Mycolicibacterium</taxon>
    </lineage>
</organism>
<evidence type="ECO:0000313" key="3">
    <source>
        <dbReference type="EMBL" id="STZ44134.1"/>
    </source>
</evidence>
<dbReference type="Proteomes" id="UP000254291">
    <property type="component" value="Unassembled WGS sequence"/>
</dbReference>
<feature type="domain" description="SMP-30/Gluconolactonase/LRE-like region" evidence="2">
    <location>
        <begin position="135"/>
        <end position="372"/>
    </location>
</feature>